<comment type="catalytic activity">
    <reaction evidence="8 9">
        <text>IMP + L-aspartate + GTP = N(6)-(1,2-dicarboxyethyl)-AMP + GDP + phosphate + 2 H(+)</text>
        <dbReference type="Rhea" id="RHEA:15753"/>
        <dbReference type="ChEBI" id="CHEBI:15378"/>
        <dbReference type="ChEBI" id="CHEBI:29991"/>
        <dbReference type="ChEBI" id="CHEBI:37565"/>
        <dbReference type="ChEBI" id="CHEBI:43474"/>
        <dbReference type="ChEBI" id="CHEBI:57567"/>
        <dbReference type="ChEBI" id="CHEBI:58053"/>
        <dbReference type="ChEBI" id="CHEBI:58189"/>
        <dbReference type="EC" id="6.3.4.4"/>
    </reaction>
</comment>
<feature type="binding site" evidence="8">
    <location>
        <begin position="330"/>
        <end position="332"/>
    </location>
    <ligand>
        <name>GTP</name>
        <dbReference type="ChEBI" id="CHEBI:37565"/>
    </ligand>
</feature>
<dbReference type="InterPro" id="IPR042110">
    <property type="entry name" value="Adenylosuccinate_synth_dom2"/>
</dbReference>
<dbReference type="Pfam" id="PF00709">
    <property type="entry name" value="Adenylsucc_synt"/>
    <property type="match status" value="1"/>
</dbReference>
<reference evidence="10" key="1">
    <citation type="submission" date="2017-02" db="EMBL/GenBank/DDBJ databases">
        <title>Delving into the versatile metabolic prowess of the omnipresent phylum Bacteroidetes.</title>
        <authorList>
            <person name="Nobu M.K."/>
            <person name="Mei R."/>
            <person name="Narihiro T."/>
            <person name="Kuroda K."/>
            <person name="Liu W.-T."/>
        </authorList>
    </citation>
    <scope>NUCLEOTIDE SEQUENCE</scope>
    <source>
        <strain evidence="10">ADurb.Bin131</strain>
    </source>
</reference>
<proteinExistence type="inferred from homology"/>
<dbReference type="GO" id="GO:0000287">
    <property type="term" value="F:magnesium ion binding"/>
    <property type="evidence" value="ECO:0007669"/>
    <property type="project" value="UniProtKB-UniRule"/>
</dbReference>
<feature type="binding site" description="in other chain" evidence="8">
    <location>
        <position position="223"/>
    </location>
    <ligand>
        <name>IMP</name>
        <dbReference type="ChEBI" id="CHEBI:58053"/>
        <note>ligand shared between dimeric partners</note>
    </ligand>
</feature>
<dbReference type="Gene3D" id="3.90.170.10">
    <property type="entry name" value="Adenylosuccinate Synthetase, subunit A, domain 3"/>
    <property type="match status" value="1"/>
</dbReference>
<evidence type="ECO:0000256" key="1">
    <source>
        <dbReference type="ARBA" id="ARBA00011738"/>
    </source>
</evidence>
<keyword evidence="4 8" id="KW-0547">Nucleotide-binding</keyword>
<accession>A0A1V6CDI1</accession>
<feature type="binding site" description="in other chain" evidence="8">
    <location>
        <begin position="12"/>
        <end position="15"/>
    </location>
    <ligand>
        <name>IMP</name>
        <dbReference type="ChEBI" id="CHEBI:58053"/>
        <note>ligand shared between dimeric partners</note>
    </ligand>
</feature>
<dbReference type="InterPro" id="IPR042109">
    <property type="entry name" value="Adenylosuccinate_synth_dom1"/>
</dbReference>
<dbReference type="SMART" id="SM00788">
    <property type="entry name" value="Adenylsucc_synt"/>
    <property type="match status" value="1"/>
</dbReference>
<dbReference type="AlphaFoldDB" id="A0A1V6CDI1"/>
<comment type="subunit">
    <text evidence="1 8">Homodimer.</text>
</comment>
<dbReference type="CDD" id="cd03108">
    <property type="entry name" value="AdSS"/>
    <property type="match status" value="1"/>
</dbReference>
<dbReference type="NCBIfam" id="NF002223">
    <property type="entry name" value="PRK01117.1"/>
    <property type="match status" value="1"/>
</dbReference>
<comment type="caution">
    <text evidence="10">The sequence shown here is derived from an EMBL/GenBank/DDBJ whole genome shotgun (WGS) entry which is preliminary data.</text>
</comment>
<dbReference type="SUPFAM" id="SSF52540">
    <property type="entry name" value="P-loop containing nucleoside triphosphate hydrolases"/>
    <property type="match status" value="1"/>
</dbReference>
<keyword evidence="7 8" id="KW-0342">GTP-binding</keyword>
<evidence type="ECO:0000313" key="10">
    <source>
        <dbReference type="EMBL" id="OQB74916.1"/>
    </source>
</evidence>
<dbReference type="GO" id="GO:0005525">
    <property type="term" value="F:GTP binding"/>
    <property type="evidence" value="ECO:0007669"/>
    <property type="project" value="UniProtKB-UniRule"/>
</dbReference>
<evidence type="ECO:0000256" key="5">
    <source>
        <dbReference type="ARBA" id="ARBA00022755"/>
    </source>
</evidence>
<organism evidence="10">
    <name type="scientific">candidate division TA06 bacterium ADurb.Bin131</name>
    <dbReference type="NCBI Taxonomy" id="1852827"/>
    <lineage>
        <taxon>Bacteria</taxon>
        <taxon>Bacteria division TA06</taxon>
    </lineage>
</organism>
<evidence type="ECO:0000256" key="4">
    <source>
        <dbReference type="ARBA" id="ARBA00022741"/>
    </source>
</evidence>
<dbReference type="EC" id="6.3.4.4" evidence="8 9"/>
<feature type="binding site" description="in other chain" evidence="8">
    <location>
        <position position="238"/>
    </location>
    <ligand>
        <name>IMP</name>
        <dbReference type="ChEBI" id="CHEBI:58053"/>
        <note>ligand shared between dimeric partners</note>
    </ligand>
</feature>
<comment type="pathway">
    <text evidence="8 9">Purine metabolism; AMP biosynthesis via de novo pathway; AMP from IMP: step 1/2.</text>
</comment>
<feature type="binding site" evidence="8">
    <location>
        <position position="39"/>
    </location>
    <ligand>
        <name>Mg(2+)</name>
        <dbReference type="ChEBI" id="CHEBI:18420"/>
    </ligand>
</feature>
<dbReference type="InterPro" id="IPR042111">
    <property type="entry name" value="Adenylosuccinate_synth_dom3"/>
</dbReference>
<dbReference type="InterPro" id="IPR027417">
    <property type="entry name" value="P-loop_NTPase"/>
</dbReference>
<dbReference type="FunFam" id="1.10.300.10:FF:000001">
    <property type="entry name" value="Adenylosuccinate synthetase"/>
    <property type="match status" value="1"/>
</dbReference>
<name>A0A1V6CDI1_UNCT6</name>
<dbReference type="PROSITE" id="PS01266">
    <property type="entry name" value="ADENYLOSUCCIN_SYN_1"/>
    <property type="match status" value="1"/>
</dbReference>
<dbReference type="GO" id="GO:0044208">
    <property type="term" value="P:'de novo' AMP biosynthetic process"/>
    <property type="evidence" value="ECO:0007669"/>
    <property type="project" value="UniProtKB-UniRule"/>
</dbReference>
<protein>
    <recommendedName>
        <fullName evidence="8 9">Adenylosuccinate synthetase</fullName>
        <shortName evidence="8">AMPSase</shortName>
        <shortName evidence="8">AdSS</shortName>
        <ecNumber evidence="8 9">6.3.4.4</ecNumber>
    </recommendedName>
    <alternativeName>
        <fullName evidence="8">IMP--aspartate ligase</fullName>
    </alternativeName>
</protein>
<feature type="binding site" evidence="8">
    <location>
        <begin position="298"/>
        <end position="304"/>
    </location>
    <ligand>
        <name>substrate</name>
    </ligand>
</feature>
<comment type="similarity">
    <text evidence="8 9">Belongs to the adenylosuccinate synthetase family.</text>
</comment>
<dbReference type="PANTHER" id="PTHR11846:SF0">
    <property type="entry name" value="ADENYLOSUCCINATE SYNTHETASE"/>
    <property type="match status" value="1"/>
</dbReference>
<sequence length="423" mass="46964">MITVVIGTQWGDEGKGKIIDTLATQHDIVARYQGGANAGHTVVYNNQKFIFHLVPSGILHKHVVGILGNGIVIDPASFFQELTDMEKQGIDFSKRLFIAQNAHITLTYHKILDQIEDAKRGSGKLGTTGRGIGTTYTDKYGRIGIRVSDFINESVFINKLKTALELKNYLFQEYYKKSIISVENLADEYSKYREKFKEMAIDTSYYLNQAIDKGKRILAEGAQGTFLDIDFGTYPFVTASNPISGGACTGLGIGPKKITKVIGVAKAYTTRVGMGPFPTEINDEINQTLRTAGNEFGATTGRPRRCGWFDAIIVRYATVLNGIDELIITKLDVLSGLKTIKIGVKYIYNDQSVDIYPLDTEIFENVDVEYEEMQGWDTNINNISTYKDLPTAAKKYIDRIEELVGTKITAVSVGSAREQIIAR</sequence>
<feature type="binding site" evidence="8">
    <location>
        <position position="304"/>
    </location>
    <ligand>
        <name>GTP</name>
        <dbReference type="ChEBI" id="CHEBI:37565"/>
    </ligand>
</feature>
<dbReference type="Gene3D" id="1.10.300.10">
    <property type="entry name" value="Adenylosuccinate Synthetase, subunit A, domain 2"/>
    <property type="match status" value="1"/>
</dbReference>
<feature type="binding site" description="in other chain" evidence="8">
    <location>
        <position position="128"/>
    </location>
    <ligand>
        <name>IMP</name>
        <dbReference type="ChEBI" id="CHEBI:58053"/>
        <note>ligand shared between dimeric partners</note>
    </ligand>
</feature>
<feature type="binding site" evidence="8">
    <location>
        <position position="142"/>
    </location>
    <ligand>
        <name>IMP</name>
        <dbReference type="ChEBI" id="CHEBI:58053"/>
        <note>ligand shared between dimeric partners</note>
    </ligand>
</feature>
<keyword evidence="2 8" id="KW-0436">Ligase</keyword>
<dbReference type="Proteomes" id="UP000485562">
    <property type="component" value="Unassembled WGS sequence"/>
</dbReference>
<dbReference type="GO" id="GO:0004019">
    <property type="term" value="F:adenylosuccinate synthase activity"/>
    <property type="evidence" value="ECO:0007669"/>
    <property type="project" value="UniProtKB-UniRule"/>
</dbReference>
<feature type="binding site" evidence="8">
    <location>
        <begin position="39"/>
        <end position="41"/>
    </location>
    <ligand>
        <name>GTP</name>
        <dbReference type="ChEBI" id="CHEBI:37565"/>
    </ligand>
</feature>
<evidence type="ECO:0000256" key="6">
    <source>
        <dbReference type="ARBA" id="ARBA00022842"/>
    </source>
</evidence>
<dbReference type="GO" id="GO:0005737">
    <property type="term" value="C:cytoplasm"/>
    <property type="evidence" value="ECO:0007669"/>
    <property type="project" value="UniProtKB-SubCell"/>
</dbReference>
<feature type="binding site" evidence="8">
    <location>
        <begin position="412"/>
        <end position="414"/>
    </location>
    <ligand>
        <name>GTP</name>
        <dbReference type="ChEBI" id="CHEBI:37565"/>
    </ligand>
</feature>
<evidence type="ECO:0000256" key="9">
    <source>
        <dbReference type="RuleBase" id="RU000520"/>
    </source>
</evidence>
<dbReference type="InterPro" id="IPR018220">
    <property type="entry name" value="Adenylosuccin_syn_GTP-bd"/>
</dbReference>
<feature type="binding site" description="in other chain" evidence="8">
    <location>
        <begin position="37"/>
        <end position="40"/>
    </location>
    <ligand>
        <name>IMP</name>
        <dbReference type="ChEBI" id="CHEBI:58053"/>
        <note>ligand shared between dimeric partners</note>
    </ligand>
</feature>
<evidence type="ECO:0000256" key="3">
    <source>
        <dbReference type="ARBA" id="ARBA00022723"/>
    </source>
</evidence>
<dbReference type="InterPro" id="IPR001114">
    <property type="entry name" value="Adenylosuccinate_synthetase"/>
</dbReference>
<evidence type="ECO:0000256" key="2">
    <source>
        <dbReference type="ARBA" id="ARBA00022598"/>
    </source>
</evidence>
<evidence type="ECO:0000256" key="8">
    <source>
        <dbReference type="HAMAP-Rule" id="MF_00011"/>
    </source>
</evidence>
<feature type="active site" description="Proton donor" evidence="8">
    <location>
        <position position="40"/>
    </location>
</feature>
<dbReference type="GO" id="GO:0046040">
    <property type="term" value="P:IMP metabolic process"/>
    <property type="evidence" value="ECO:0007669"/>
    <property type="project" value="TreeGrafter"/>
</dbReference>
<dbReference type="Gene3D" id="3.40.440.10">
    <property type="entry name" value="Adenylosuccinate Synthetase, subunit A, domain 1"/>
    <property type="match status" value="1"/>
</dbReference>
<dbReference type="PANTHER" id="PTHR11846">
    <property type="entry name" value="ADENYLOSUCCINATE SYNTHETASE"/>
    <property type="match status" value="1"/>
</dbReference>
<evidence type="ECO:0000256" key="7">
    <source>
        <dbReference type="ARBA" id="ARBA00023134"/>
    </source>
</evidence>
<dbReference type="UniPathway" id="UPA00075">
    <property type="reaction ID" value="UER00335"/>
</dbReference>
<dbReference type="HAMAP" id="MF_00011">
    <property type="entry name" value="Adenylosucc_synth"/>
    <property type="match status" value="1"/>
</dbReference>
<dbReference type="EMBL" id="MWDQ01000026">
    <property type="protein sequence ID" value="OQB74916.1"/>
    <property type="molecule type" value="Genomic_DNA"/>
</dbReference>
<feature type="binding site" description="in other chain" evidence="8">
    <location>
        <position position="302"/>
    </location>
    <ligand>
        <name>IMP</name>
        <dbReference type="ChEBI" id="CHEBI:58053"/>
        <note>ligand shared between dimeric partners</note>
    </ligand>
</feature>
<dbReference type="NCBIfam" id="TIGR00184">
    <property type="entry name" value="purA"/>
    <property type="match status" value="1"/>
</dbReference>
<comment type="function">
    <text evidence="8">Plays an important role in the de novo pathway of purine nucleotide biosynthesis. Catalyzes the first committed step in the biosynthesis of AMP from IMP.</text>
</comment>
<comment type="cofactor">
    <cofactor evidence="8">
        <name>Mg(2+)</name>
        <dbReference type="ChEBI" id="CHEBI:18420"/>
    </cofactor>
    <text evidence="8">Binds 1 Mg(2+) ion per subunit.</text>
</comment>
<feature type="active site" description="Proton acceptor" evidence="8">
    <location>
        <position position="12"/>
    </location>
</feature>
<feature type="binding site" evidence="8">
    <location>
        <begin position="11"/>
        <end position="17"/>
    </location>
    <ligand>
        <name>GTP</name>
        <dbReference type="ChEBI" id="CHEBI:37565"/>
    </ligand>
</feature>
<keyword evidence="6 8" id="KW-0460">Magnesium</keyword>
<dbReference type="FunFam" id="3.90.170.10:FF:000001">
    <property type="entry name" value="Adenylosuccinate synthetase"/>
    <property type="match status" value="1"/>
</dbReference>
<keyword evidence="8" id="KW-0963">Cytoplasm</keyword>
<comment type="subcellular location">
    <subcellularLocation>
        <location evidence="8">Cytoplasm</location>
    </subcellularLocation>
</comment>
<keyword evidence="5 8" id="KW-0658">Purine biosynthesis</keyword>
<feature type="binding site" evidence="8">
    <location>
        <position position="12"/>
    </location>
    <ligand>
        <name>Mg(2+)</name>
        <dbReference type="ChEBI" id="CHEBI:18420"/>
    </ligand>
</feature>
<gene>
    <name evidence="8 10" type="primary">purA</name>
    <name evidence="10" type="ORF">BWX89_00274</name>
</gene>
<keyword evidence="3 8" id="KW-0479">Metal-binding</keyword>